<dbReference type="GO" id="GO:0160198">
    <property type="term" value="F:polyprenal reductase activity"/>
    <property type="evidence" value="ECO:0007669"/>
    <property type="project" value="UniProtKB-EC"/>
</dbReference>
<comment type="pathway">
    <text evidence="9">Protein modification; protein glycosylation.</text>
</comment>
<keyword evidence="9" id="KW-0521">NADP</keyword>
<dbReference type="GO" id="GO:0016095">
    <property type="term" value="P:polyprenol catabolic process"/>
    <property type="evidence" value="ECO:0007669"/>
    <property type="project" value="UniProtKB-UniRule"/>
</dbReference>
<evidence type="ECO:0000256" key="9">
    <source>
        <dbReference type="RuleBase" id="RU367081"/>
    </source>
</evidence>
<gene>
    <name evidence="11" type="ORF">TSAR_004852</name>
</gene>
<comment type="function">
    <text evidence="9">Plays a key role in early steps of protein N-linked glycosylation by being involved in the conversion of polyprenol into dolichol. Acts as a polyprenal reductase that mediates the reduction of polyprenal into dolichal in a NADP-dependent mechanism. Dolichols are required for the synthesis of dolichol-linked monosaccharides and the oligosaccharide precursor used for N-glycosylation.</text>
</comment>
<organism evidence="11 12">
    <name type="scientific">Trichomalopsis sarcophagae</name>
    <dbReference type="NCBI Taxonomy" id="543379"/>
    <lineage>
        <taxon>Eukaryota</taxon>
        <taxon>Metazoa</taxon>
        <taxon>Ecdysozoa</taxon>
        <taxon>Arthropoda</taxon>
        <taxon>Hexapoda</taxon>
        <taxon>Insecta</taxon>
        <taxon>Pterygota</taxon>
        <taxon>Neoptera</taxon>
        <taxon>Endopterygota</taxon>
        <taxon>Hymenoptera</taxon>
        <taxon>Apocrita</taxon>
        <taxon>Proctotrupomorpha</taxon>
        <taxon>Chalcidoidea</taxon>
        <taxon>Pteromalidae</taxon>
        <taxon>Pteromalinae</taxon>
        <taxon>Trichomalopsis</taxon>
    </lineage>
</organism>
<evidence type="ECO:0000256" key="4">
    <source>
        <dbReference type="ARBA" id="ARBA00022989"/>
    </source>
</evidence>
<evidence type="ECO:0000256" key="7">
    <source>
        <dbReference type="ARBA" id="ARBA00047186"/>
    </source>
</evidence>
<keyword evidence="12" id="KW-1185">Reference proteome</keyword>
<dbReference type="Pfam" id="PF02544">
    <property type="entry name" value="Steroid_dh"/>
    <property type="match status" value="1"/>
</dbReference>
<evidence type="ECO:0000256" key="5">
    <source>
        <dbReference type="ARBA" id="ARBA00023136"/>
    </source>
</evidence>
<evidence type="ECO:0000256" key="2">
    <source>
        <dbReference type="ARBA" id="ARBA00012522"/>
    </source>
</evidence>
<dbReference type="PANTHER" id="PTHR14624">
    <property type="entry name" value="DFG10 PROTEIN"/>
    <property type="match status" value="1"/>
</dbReference>
<dbReference type="InterPro" id="IPR001104">
    <property type="entry name" value="3-oxo-5_a-steroid_4-DH_C"/>
</dbReference>
<keyword evidence="3 9" id="KW-0812">Transmembrane</keyword>
<dbReference type="AlphaFoldDB" id="A0A232FNP1"/>
<comment type="caution">
    <text evidence="11">The sequence shown here is derived from an EMBL/GenBank/DDBJ whole genome shotgun (WGS) entry which is preliminary data.</text>
</comment>
<evidence type="ECO:0000256" key="1">
    <source>
        <dbReference type="ARBA" id="ARBA00004127"/>
    </source>
</evidence>
<dbReference type="Proteomes" id="UP000215335">
    <property type="component" value="Unassembled WGS sequence"/>
</dbReference>
<feature type="domain" description="3-oxo-5-alpha-steroid 4-dehydrogenase C-terminal" evidence="10">
    <location>
        <begin position="192"/>
        <end position="302"/>
    </location>
</feature>
<evidence type="ECO:0000256" key="8">
    <source>
        <dbReference type="ARBA" id="ARBA00049427"/>
    </source>
</evidence>
<name>A0A232FNP1_9HYME</name>
<dbReference type="GO" id="GO:0006488">
    <property type="term" value="P:dolichol-linked oligosaccharide biosynthetic process"/>
    <property type="evidence" value="ECO:0007669"/>
    <property type="project" value="UniProtKB-UniRule"/>
</dbReference>
<feature type="transmembrane region" description="Helical" evidence="9">
    <location>
        <begin position="186"/>
        <end position="203"/>
    </location>
</feature>
<keyword evidence="5 9" id="KW-0472">Membrane</keyword>
<evidence type="ECO:0000256" key="6">
    <source>
        <dbReference type="ARBA" id="ARBA00046320"/>
    </source>
</evidence>
<evidence type="ECO:0000256" key="3">
    <source>
        <dbReference type="ARBA" id="ARBA00022692"/>
    </source>
</evidence>
<keyword evidence="9" id="KW-0256">Endoplasmic reticulum</keyword>
<proteinExistence type="inferred from homology"/>
<dbReference type="EC" id="1.3.1.94" evidence="2 9"/>
<feature type="transmembrane region" description="Helical" evidence="9">
    <location>
        <begin position="144"/>
        <end position="166"/>
    </location>
</feature>
<reference evidence="11 12" key="1">
    <citation type="journal article" date="2017" name="Curr. Biol.">
        <title>The Evolution of Venom by Co-option of Single-Copy Genes.</title>
        <authorList>
            <person name="Martinson E.O."/>
            <person name="Mrinalini"/>
            <person name="Kelkar Y.D."/>
            <person name="Chang C.H."/>
            <person name="Werren J.H."/>
        </authorList>
    </citation>
    <scope>NUCLEOTIDE SEQUENCE [LARGE SCALE GENOMIC DNA]</scope>
    <source>
        <strain evidence="11 12">Alberta</strain>
        <tissue evidence="11">Whole body</tissue>
    </source>
</reference>
<evidence type="ECO:0000259" key="10">
    <source>
        <dbReference type="Pfam" id="PF02544"/>
    </source>
</evidence>
<accession>A0A232FNP1</accession>
<dbReference type="UniPathway" id="UPA00378"/>
<sequence length="302" mass="35048">MTLNIIKIAFIFCACTTGFLGLLVNFFEKYLPASFSKIFRYGKFAANVKDAVLDKWEVPKRWFKHYYAFAGPFSTIAIVMVYYRYFLGGKHADGVHLGLSFLLGKPIRSLVPDENVILAMTIFAIHCWKRFYESHFVSIYSDQYMNFSLYLVGLFHYFGTIISIVGESQNFLKGTEINLNWSRLSMLDWACALIFLVSTYLQYRSNIILSNLRKNKKGVVITKKHKVPYGGLFNYISAPLQLTEIILYLCLSAILRSASTFHFVTLWVVINQMECAYLSHEWSLRTFENYPKSRKIIIPYVF</sequence>
<keyword evidence="9" id="KW-0560">Oxidoreductase</keyword>
<dbReference type="GO" id="GO:0102389">
    <property type="term" value="F:polyprenol reductase activity"/>
    <property type="evidence" value="ECO:0007669"/>
    <property type="project" value="UniProtKB-UniRule"/>
</dbReference>
<dbReference type="EMBL" id="NNAY01000009">
    <property type="protein sequence ID" value="OXU32078.1"/>
    <property type="molecule type" value="Genomic_DNA"/>
</dbReference>
<protein>
    <recommendedName>
        <fullName evidence="7 9">Polyprenal reductase</fullName>
        <ecNumber evidence="2 9">1.3.1.94</ecNumber>
    </recommendedName>
</protein>
<feature type="transmembrane region" description="Helical" evidence="9">
    <location>
        <begin position="6"/>
        <end position="27"/>
    </location>
</feature>
<dbReference type="STRING" id="543379.A0A232FNP1"/>
<dbReference type="PANTHER" id="PTHR14624:SF0">
    <property type="entry name" value="POLYPRENOL REDUCTASE"/>
    <property type="match status" value="1"/>
</dbReference>
<keyword evidence="4 9" id="KW-1133">Transmembrane helix</keyword>
<evidence type="ECO:0000313" key="12">
    <source>
        <dbReference type="Proteomes" id="UP000215335"/>
    </source>
</evidence>
<dbReference type="GO" id="GO:0003865">
    <property type="term" value="F:3-oxo-5-alpha-steroid 4-dehydrogenase activity"/>
    <property type="evidence" value="ECO:0007669"/>
    <property type="project" value="TreeGrafter"/>
</dbReference>
<dbReference type="GO" id="GO:0005789">
    <property type="term" value="C:endoplasmic reticulum membrane"/>
    <property type="evidence" value="ECO:0007669"/>
    <property type="project" value="UniProtKB-SubCell"/>
</dbReference>
<evidence type="ECO:0000313" key="11">
    <source>
        <dbReference type="EMBL" id="OXU32078.1"/>
    </source>
</evidence>
<comment type="catalytic activity">
    <reaction evidence="8 9">
        <text>a di-trans,poly-cis-dolichal + NADP(+) = a di-trans,poly-cis-polyprenal + NADPH + H(+)</text>
        <dbReference type="Rhea" id="RHEA:80727"/>
        <dbReference type="Rhea" id="RHEA-COMP:19536"/>
        <dbReference type="Rhea" id="RHEA-COMP:19537"/>
        <dbReference type="ChEBI" id="CHEBI:15378"/>
        <dbReference type="ChEBI" id="CHEBI:57783"/>
        <dbReference type="ChEBI" id="CHEBI:58349"/>
        <dbReference type="ChEBI" id="CHEBI:231623"/>
        <dbReference type="ChEBI" id="CHEBI:231637"/>
        <dbReference type="EC" id="1.3.1.94"/>
    </reaction>
    <physiologicalReaction direction="right-to-left" evidence="8 9">
        <dbReference type="Rhea" id="RHEA:80729"/>
    </physiologicalReaction>
</comment>
<dbReference type="InterPro" id="IPR039698">
    <property type="entry name" value="Dfg10/SRD5A3"/>
</dbReference>
<comment type="similarity">
    <text evidence="6 9">Belongs to the steroid 5-alpha reductase family. Polyprenal reductase subfamily.</text>
</comment>
<comment type="subcellular location">
    <subcellularLocation>
        <location evidence="1">Endomembrane system</location>
        <topology evidence="1">Multi-pass membrane protein</topology>
    </subcellularLocation>
    <subcellularLocation>
        <location evidence="9">Endoplasmic reticulum membrane</location>
    </subcellularLocation>
</comment>
<dbReference type="OrthoDB" id="5788137at2759"/>
<dbReference type="PROSITE" id="PS50244">
    <property type="entry name" value="S5A_REDUCTASE"/>
    <property type="match status" value="1"/>
</dbReference>
<feature type="transmembrane region" description="Helical" evidence="9">
    <location>
        <begin position="66"/>
        <end position="85"/>
    </location>
</feature>